<dbReference type="OrthoDB" id="980385at2"/>
<sequence length="181" mass="21165">MATGRAWPAQPEVQDEVAQQFEVRDEELVELRKHFVNRKLAALDVITTQETTGVIENSEEVWMHPFRSNQFDFTEVAGFPEVQLPLEIGKTWTSYIHPGKGWGDWENTTVTSVYRVKKQEKLKTAFREFENCWKIACVSTAPFGDSKHDFWFDAHYGFVRMEYTNYQGQTLTFDLEEVIEK</sequence>
<accession>A0A3M9MVQ2</accession>
<reference evidence="1 2" key="1">
    <citation type="submission" date="2018-11" db="EMBL/GenBank/DDBJ databases">
        <title>Rufibacter latericius sp. nov., isolated from water in Baiyang Lake.</title>
        <authorList>
            <person name="Yang Y."/>
        </authorList>
    </citation>
    <scope>NUCLEOTIDE SEQUENCE [LARGE SCALE GENOMIC DNA]</scope>
    <source>
        <strain evidence="1 2">MCC P1</strain>
    </source>
</reference>
<dbReference type="AlphaFoldDB" id="A0A3M9MVQ2"/>
<organism evidence="1 2">
    <name type="scientific">Rufibacter immobilis</name>
    <dbReference type="NCBI Taxonomy" id="1348778"/>
    <lineage>
        <taxon>Bacteria</taxon>
        <taxon>Pseudomonadati</taxon>
        <taxon>Bacteroidota</taxon>
        <taxon>Cytophagia</taxon>
        <taxon>Cytophagales</taxon>
        <taxon>Hymenobacteraceae</taxon>
        <taxon>Rufibacter</taxon>
    </lineage>
</organism>
<evidence type="ECO:0000313" key="1">
    <source>
        <dbReference type="EMBL" id="RNI29621.1"/>
    </source>
</evidence>
<evidence type="ECO:0000313" key="2">
    <source>
        <dbReference type="Proteomes" id="UP000271010"/>
    </source>
</evidence>
<dbReference type="EMBL" id="RJJE01000009">
    <property type="protein sequence ID" value="RNI29621.1"/>
    <property type="molecule type" value="Genomic_DNA"/>
</dbReference>
<keyword evidence="2" id="KW-1185">Reference proteome</keyword>
<proteinExistence type="predicted"/>
<protein>
    <submittedName>
        <fullName evidence="1">Uncharacterized protein</fullName>
    </submittedName>
</protein>
<gene>
    <name evidence="1" type="ORF">EFA69_08670</name>
</gene>
<comment type="caution">
    <text evidence="1">The sequence shown here is derived from an EMBL/GenBank/DDBJ whole genome shotgun (WGS) entry which is preliminary data.</text>
</comment>
<dbReference type="Proteomes" id="UP000271010">
    <property type="component" value="Unassembled WGS sequence"/>
</dbReference>
<dbReference type="RefSeq" id="WP_123132706.1">
    <property type="nucleotide sequence ID" value="NZ_RJJE01000009.1"/>
</dbReference>
<name>A0A3M9MVQ2_9BACT</name>
<dbReference type="Gene3D" id="2.40.360.20">
    <property type="match status" value="1"/>
</dbReference>